<name>A0A8K1CU45_PYTOL</name>
<feature type="compositionally biased region" description="Basic and acidic residues" evidence="1">
    <location>
        <begin position="257"/>
        <end position="267"/>
    </location>
</feature>
<dbReference type="AlphaFoldDB" id="A0A8K1CU45"/>
<feature type="compositionally biased region" description="Polar residues" evidence="1">
    <location>
        <begin position="77"/>
        <end position="93"/>
    </location>
</feature>
<evidence type="ECO:0000256" key="1">
    <source>
        <dbReference type="SAM" id="MobiDB-lite"/>
    </source>
</evidence>
<protein>
    <submittedName>
        <fullName evidence="2">Uncharacterized protein</fullName>
    </submittedName>
</protein>
<gene>
    <name evidence="2" type="ORF">Poli38472_001018</name>
</gene>
<accession>A0A8K1CU45</accession>
<reference evidence="2" key="1">
    <citation type="submission" date="2019-03" db="EMBL/GenBank/DDBJ databases">
        <title>Long read genome sequence of the mycoparasitic Pythium oligandrum ATCC 38472 isolated from sugarbeet rhizosphere.</title>
        <authorList>
            <person name="Gaulin E."/>
        </authorList>
    </citation>
    <scope>NUCLEOTIDE SEQUENCE</scope>
    <source>
        <strain evidence="2">ATCC 38472_TT</strain>
    </source>
</reference>
<feature type="region of interest" description="Disordered" evidence="1">
    <location>
        <begin position="1"/>
        <end position="107"/>
    </location>
</feature>
<dbReference type="OrthoDB" id="70180at2759"/>
<evidence type="ECO:0000313" key="2">
    <source>
        <dbReference type="EMBL" id="TMW68862.1"/>
    </source>
</evidence>
<feature type="compositionally biased region" description="Polar residues" evidence="1">
    <location>
        <begin position="1"/>
        <end position="13"/>
    </location>
</feature>
<feature type="region of interest" description="Disordered" evidence="1">
    <location>
        <begin position="222"/>
        <end position="267"/>
    </location>
</feature>
<keyword evidence="3" id="KW-1185">Reference proteome</keyword>
<organism evidence="2 3">
    <name type="scientific">Pythium oligandrum</name>
    <name type="common">Mycoparasitic fungus</name>
    <dbReference type="NCBI Taxonomy" id="41045"/>
    <lineage>
        <taxon>Eukaryota</taxon>
        <taxon>Sar</taxon>
        <taxon>Stramenopiles</taxon>
        <taxon>Oomycota</taxon>
        <taxon>Peronosporomycetes</taxon>
        <taxon>Pythiales</taxon>
        <taxon>Pythiaceae</taxon>
        <taxon>Pythium</taxon>
    </lineage>
</organism>
<dbReference type="EMBL" id="SPLM01000001">
    <property type="protein sequence ID" value="TMW68862.1"/>
    <property type="molecule type" value="Genomic_DNA"/>
</dbReference>
<comment type="caution">
    <text evidence="2">The sequence shown here is derived from an EMBL/GenBank/DDBJ whole genome shotgun (WGS) entry which is preliminary data.</text>
</comment>
<proteinExistence type="predicted"/>
<feature type="compositionally biased region" description="Acidic residues" evidence="1">
    <location>
        <begin position="228"/>
        <end position="242"/>
    </location>
</feature>
<sequence>MTTAVLTPATASPTVPDAAVVSATQKAGAESPSTVSEKMEEEPVVEEDMGEDGPCDDSSMAHDSESNNDDTKEQRVEQVTGSRSRLTRSQSTPLPREKQKKKRRRVSFEAADIVEFEPTVFTTSVTSGGIPVGMSLQERSRSRRRLDSWEQEREDVRVGRENYMEHGYLDPTERELILSNAGCGEQSMASVEAEVNQIILHRRESNELDYEYLYGLVSIGEEGNHELEGDEEEDDEEEEIEEVQLLNQPMEEDDTGRDESVTKTEDE</sequence>
<feature type="compositionally biased region" description="Basic and acidic residues" evidence="1">
    <location>
        <begin position="59"/>
        <end position="76"/>
    </location>
</feature>
<dbReference type="Proteomes" id="UP000794436">
    <property type="component" value="Unassembled WGS sequence"/>
</dbReference>
<evidence type="ECO:0000313" key="3">
    <source>
        <dbReference type="Proteomes" id="UP000794436"/>
    </source>
</evidence>
<feature type="compositionally biased region" description="Acidic residues" evidence="1">
    <location>
        <begin position="39"/>
        <end position="55"/>
    </location>
</feature>